<reference evidence="4" key="3">
    <citation type="submission" date="2022-10" db="EMBL/GenBank/DDBJ databases">
        <title>Human gut microbiome strain richness.</title>
        <authorList>
            <person name="Chen-Liaw A."/>
        </authorList>
    </citation>
    <scope>NUCLEOTIDE SEQUENCE</scope>
    <source>
        <strain evidence="4">BSD2780061687st1_G10_BSD2780061687b_171204</strain>
    </source>
</reference>
<keyword evidence="5" id="KW-0067">ATP-binding</keyword>
<sequence>MIRQEEISAILDAQAEIFRKKENGLTREALAGVPAVPSFATIITGIRRCGKSTLLRQLMSRKYDQALYLNFEDIRLANFDADDFTRLLREIERRGIRVLFFDEIQIIPKWEIFIHQMLNAEYTIFISGSNASLLSRELGTHLTGRHIPMELFPFSYSEFLSFRNLPAGEDSLSAYLHDGGIPEYVKYHAEIILNTLIDDILIRDIAIRNSIKDVNSLRALAVYLLSNVGNLVSAGKLTGMFDIKATSTFLDYFSFYQSSYLLEFVPIFNYSLKVQARNPKKVYAMDLGLVNEAAANFSDATGHKLENLIFLHLRRQPGSICYYKDKGECDFIVSEKGKVCRAVQVCHQITELNFTREYNGLLEAMKALNLTEGVIVTTNQADRFEEDGKTIRMIPASEFLLG</sequence>
<feature type="domain" description="DUF4143" evidence="2">
    <location>
        <begin position="203"/>
        <end position="345"/>
    </location>
</feature>
<dbReference type="PANTHER" id="PTHR33295">
    <property type="entry name" value="ATPASE"/>
    <property type="match status" value="1"/>
</dbReference>
<feature type="domain" description="AAA" evidence="1">
    <location>
        <begin position="40"/>
        <end position="160"/>
    </location>
</feature>
<evidence type="ECO:0000313" key="7">
    <source>
        <dbReference type="Proteomes" id="UP000283766"/>
    </source>
</evidence>
<gene>
    <name evidence="6" type="ORF">DW216_07655</name>
    <name evidence="5" type="ORF">DW831_10125</name>
    <name evidence="3" type="ORF">GAP55_16460</name>
    <name evidence="4" type="ORF">POZ22_15655</name>
</gene>
<proteinExistence type="predicted"/>
<protein>
    <submittedName>
        <fullName evidence="5">ATP-binding protein</fullName>
    </submittedName>
</protein>
<evidence type="ECO:0000313" key="3">
    <source>
        <dbReference type="EMBL" id="KAB4210396.1"/>
    </source>
</evidence>
<evidence type="ECO:0000313" key="9">
    <source>
        <dbReference type="Proteomes" id="UP000466952"/>
    </source>
</evidence>
<dbReference type="RefSeq" id="WP_005834009.1">
    <property type="nucleotide sequence ID" value="NZ_CAXSNS010000001.1"/>
</dbReference>
<dbReference type="InterPro" id="IPR027417">
    <property type="entry name" value="P-loop_NTPase"/>
</dbReference>
<dbReference type="InterPro" id="IPR041682">
    <property type="entry name" value="AAA_14"/>
</dbReference>
<dbReference type="Proteomes" id="UP000283766">
    <property type="component" value="Unassembled WGS sequence"/>
</dbReference>
<evidence type="ECO:0000313" key="6">
    <source>
        <dbReference type="EMBL" id="RHH32702.1"/>
    </source>
</evidence>
<evidence type="ECO:0000313" key="5">
    <source>
        <dbReference type="EMBL" id="RHC73670.1"/>
    </source>
</evidence>
<dbReference type="Gene3D" id="3.40.50.300">
    <property type="entry name" value="P-loop containing nucleotide triphosphate hydrolases"/>
    <property type="match status" value="1"/>
</dbReference>
<dbReference type="Proteomes" id="UP001214113">
    <property type="component" value="Unassembled WGS sequence"/>
</dbReference>
<evidence type="ECO:0000259" key="1">
    <source>
        <dbReference type="Pfam" id="PF13173"/>
    </source>
</evidence>
<dbReference type="EMBL" id="WCTR01000013">
    <property type="protein sequence ID" value="KAB4210396.1"/>
    <property type="molecule type" value="Genomic_DNA"/>
</dbReference>
<evidence type="ECO:0000259" key="2">
    <source>
        <dbReference type="Pfam" id="PF13635"/>
    </source>
</evidence>
<dbReference type="InterPro" id="IPR025420">
    <property type="entry name" value="DUF4143"/>
</dbReference>
<comment type="caution">
    <text evidence="5">The sequence shown here is derived from an EMBL/GenBank/DDBJ whole genome shotgun (WGS) entry which is preliminary data.</text>
</comment>
<dbReference type="EMBL" id="QRJL01000003">
    <property type="protein sequence ID" value="RHH32702.1"/>
    <property type="molecule type" value="Genomic_DNA"/>
</dbReference>
<evidence type="ECO:0000313" key="8">
    <source>
        <dbReference type="Proteomes" id="UP000284514"/>
    </source>
</evidence>
<dbReference type="PANTHER" id="PTHR33295:SF8">
    <property type="entry name" value="AAA+ ATPASE DOMAIN-CONTAINING PROTEIN"/>
    <property type="match status" value="1"/>
</dbReference>
<dbReference type="SUPFAM" id="SSF52540">
    <property type="entry name" value="P-loop containing nucleoside triphosphate hydrolases"/>
    <property type="match status" value="1"/>
</dbReference>
<reference evidence="3 9" key="2">
    <citation type="journal article" date="2019" name="Nat. Med.">
        <title>A library of human gut bacterial isolates paired with longitudinal multiomics data enables mechanistic microbiome research.</title>
        <authorList>
            <person name="Poyet M."/>
            <person name="Groussin M."/>
            <person name="Gibbons S.M."/>
            <person name="Avila-Pacheco J."/>
            <person name="Jiang X."/>
            <person name="Kearney S.M."/>
            <person name="Perrotta A.R."/>
            <person name="Berdy B."/>
            <person name="Zhao S."/>
            <person name="Lieberman T.D."/>
            <person name="Swanson P.K."/>
            <person name="Smith M."/>
            <person name="Roesemann S."/>
            <person name="Alexander J.E."/>
            <person name="Rich S.A."/>
            <person name="Livny J."/>
            <person name="Vlamakis H."/>
            <person name="Clish C."/>
            <person name="Bullock K."/>
            <person name="Deik A."/>
            <person name="Scott J."/>
            <person name="Pierce K.A."/>
            <person name="Xavier R.J."/>
            <person name="Alm E.J."/>
        </authorList>
    </citation>
    <scope>NUCLEOTIDE SEQUENCE [LARGE SCALE GENOMIC DNA]</scope>
    <source>
        <strain evidence="3 9">BIOML-A11</strain>
    </source>
</reference>
<dbReference type="Pfam" id="PF13173">
    <property type="entry name" value="AAA_14"/>
    <property type="match status" value="1"/>
</dbReference>
<dbReference type="GO" id="GO:0005524">
    <property type="term" value="F:ATP binding"/>
    <property type="evidence" value="ECO:0007669"/>
    <property type="project" value="UniProtKB-KW"/>
</dbReference>
<dbReference type="Proteomes" id="UP000466952">
    <property type="component" value="Unassembled WGS sequence"/>
</dbReference>
<dbReference type="EMBL" id="JAQNSB010000025">
    <property type="protein sequence ID" value="MDC1856204.1"/>
    <property type="molecule type" value="Genomic_DNA"/>
</dbReference>
<organism evidence="5 8">
    <name type="scientific">Bacteroides uniformis</name>
    <dbReference type="NCBI Taxonomy" id="820"/>
    <lineage>
        <taxon>Bacteria</taxon>
        <taxon>Pseudomonadati</taxon>
        <taxon>Bacteroidota</taxon>
        <taxon>Bacteroidia</taxon>
        <taxon>Bacteroidales</taxon>
        <taxon>Bacteroidaceae</taxon>
        <taxon>Bacteroides</taxon>
    </lineage>
</organism>
<dbReference type="AlphaFoldDB" id="A0A414BGI7"/>
<reference evidence="7 8" key="1">
    <citation type="submission" date="2018-08" db="EMBL/GenBank/DDBJ databases">
        <title>A genome reference for cultivated species of the human gut microbiota.</title>
        <authorList>
            <person name="Zou Y."/>
            <person name="Xue W."/>
            <person name="Luo G."/>
        </authorList>
    </citation>
    <scope>NUCLEOTIDE SEQUENCE [LARGE SCALE GENOMIC DNA]</scope>
    <source>
        <strain evidence="6 7">AM18-14LB</strain>
        <strain evidence="5 8">AM34-25</strain>
    </source>
</reference>
<evidence type="ECO:0000313" key="4">
    <source>
        <dbReference type="EMBL" id="MDC1856204.1"/>
    </source>
</evidence>
<accession>A0A414BGI7</accession>
<dbReference type="Proteomes" id="UP000284514">
    <property type="component" value="Unassembled WGS sequence"/>
</dbReference>
<keyword evidence="5" id="KW-0547">Nucleotide-binding</keyword>
<dbReference type="Pfam" id="PF13635">
    <property type="entry name" value="DUF4143"/>
    <property type="match status" value="1"/>
</dbReference>
<dbReference type="EMBL" id="QSIF01000014">
    <property type="protein sequence ID" value="RHC73670.1"/>
    <property type="molecule type" value="Genomic_DNA"/>
</dbReference>
<name>A0A414BGI7_BACUN</name>